<organism evidence="1 2">
    <name type="scientific">Planomonospora corallina</name>
    <dbReference type="NCBI Taxonomy" id="1806052"/>
    <lineage>
        <taxon>Bacteria</taxon>
        <taxon>Bacillati</taxon>
        <taxon>Actinomycetota</taxon>
        <taxon>Actinomycetes</taxon>
        <taxon>Streptosporangiales</taxon>
        <taxon>Streptosporangiaceae</taxon>
        <taxon>Planomonospora</taxon>
    </lineage>
</organism>
<dbReference type="EMBL" id="JBHSBM010000017">
    <property type="protein sequence ID" value="MFC4059950.1"/>
    <property type="molecule type" value="Genomic_DNA"/>
</dbReference>
<accession>A0ABV8IAB0</accession>
<name>A0ABV8IAB0_9ACTN</name>
<proteinExistence type="predicted"/>
<gene>
    <name evidence="1" type="ORF">ACFOWE_16715</name>
</gene>
<dbReference type="Proteomes" id="UP001595850">
    <property type="component" value="Unassembled WGS sequence"/>
</dbReference>
<dbReference type="RefSeq" id="WP_377288659.1">
    <property type="nucleotide sequence ID" value="NZ_JBHSBM010000017.1"/>
</dbReference>
<keyword evidence="2" id="KW-1185">Reference proteome</keyword>
<comment type="caution">
    <text evidence="1">The sequence shown here is derived from an EMBL/GenBank/DDBJ whole genome shotgun (WGS) entry which is preliminary data.</text>
</comment>
<protein>
    <submittedName>
        <fullName evidence="1">Uncharacterized protein</fullName>
    </submittedName>
</protein>
<sequence>MRKWIAVAAAAVLAAGGAASWWLLREPEGVRPATFRSELSTAHYDPIATRALDPEPLTTAEIFAEGRVASGGVTLEGGRPESLADCASAVWGSAGTAVTGCTQALRAGYTTADGRIAGQFLVFNLPDSGAADRLVTALSRDGFVRPAAGLPEAFDGARGWAQARALGHYVTVSWVAPVGGGRVDLTHPQLAVDGLGLALQRRLL</sequence>
<evidence type="ECO:0000313" key="1">
    <source>
        <dbReference type="EMBL" id="MFC4059950.1"/>
    </source>
</evidence>
<reference evidence="2" key="1">
    <citation type="journal article" date="2019" name="Int. J. Syst. Evol. Microbiol.">
        <title>The Global Catalogue of Microorganisms (GCM) 10K type strain sequencing project: providing services to taxonomists for standard genome sequencing and annotation.</title>
        <authorList>
            <consortium name="The Broad Institute Genomics Platform"/>
            <consortium name="The Broad Institute Genome Sequencing Center for Infectious Disease"/>
            <person name="Wu L."/>
            <person name="Ma J."/>
        </authorList>
    </citation>
    <scope>NUCLEOTIDE SEQUENCE [LARGE SCALE GENOMIC DNA]</scope>
    <source>
        <strain evidence="2">TBRC 4489</strain>
    </source>
</reference>
<evidence type="ECO:0000313" key="2">
    <source>
        <dbReference type="Proteomes" id="UP001595850"/>
    </source>
</evidence>